<dbReference type="EMBL" id="JAVLET010000018">
    <property type="protein sequence ID" value="KAL0465256.1"/>
    <property type="molecule type" value="Genomic_DNA"/>
</dbReference>
<evidence type="ECO:0008006" key="4">
    <source>
        <dbReference type="Google" id="ProtNLM"/>
    </source>
</evidence>
<evidence type="ECO:0000256" key="1">
    <source>
        <dbReference type="SAM" id="MobiDB-lite"/>
    </source>
</evidence>
<protein>
    <recommendedName>
        <fullName evidence="4">Secreted protein</fullName>
    </recommendedName>
</protein>
<accession>A0ABR3CXU9</accession>
<keyword evidence="3" id="KW-1185">Reference proteome</keyword>
<feature type="region of interest" description="Disordered" evidence="1">
    <location>
        <begin position="141"/>
        <end position="161"/>
    </location>
</feature>
<feature type="compositionally biased region" description="Basic and acidic residues" evidence="1">
    <location>
        <begin position="145"/>
        <end position="161"/>
    </location>
</feature>
<gene>
    <name evidence="2" type="ORF">QR685DRAFT_144769</name>
</gene>
<sequence length="200" mass="22486">MTLLHLLTSRFFFCHRSRQHLRQFNRASLPRTLLVTSCVSEGSIAVDGAYDGGQEMEMSAGVLRERDLICSQSTPNPPTLSPPRVPITNDRLSDCRSGCHRTPWATTVAGTTKCRKAGDANLIVLEHSPEHGHLRVLWSPSATTDDIHGPSNESRREGREKSCMMQPKLVHPVRPFPSLSLVRRTPIMPFKTRFFSSRIR</sequence>
<name>A0ABR3CXU9_NEUIN</name>
<organism evidence="2 3">
    <name type="scientific">Neurospora intermedia</name>
    <dbReference type="NCBI Taxonomy" id="5142"/>
    <lineage>
        <taxon>Eukaryota</taxon>
        <taxon>Fungi</taxon>
        <taxon>Dikarya</taxon>
        <taxon>Ascomycota</taxon>
        <taxon>Pezizomycotina</taxon>
        <taxon>Sordariomycetes</taxon>
        <taxon>Sordariomycetidae</taxon>
        <taxon>Sordariales</taxon>
        <taxon>Sordariaceae</taxon>
        <taxon>Neurospora</taxon>
    </lineage>
</organism>
<comment type="caution">
    <text evidence="2">The sequence shown here is derived from an EMBL/GenBank/DDBJ whole genome shotgun (WGS) entry which is preliminary data.</text>
</comment>
<reference evidence="2 3" key="1">
    <citation type="submission" date="2023-09" db="EMBL/GenBank/DDBJ databases">
        <title>Multi-omics analysis of a traditional fermented food reveals byproduct-associated fungal strains for waste-to-food upcycling.</title>
        <authorList>
            <consortium name="Lawrence Berkeley National Laboratory"/>
            <person name="Rekdal V.M."/>
            <person name="Villalobos-Escobedo J.M."/>
            <person name="Rodriguez-Valeron N."/>
            <person name="Garcia M.O."/>
            <person name="Vasquez D.P."/>
            <person name="Damayanti I."/>
            <person name="Sorensen P.M."/>
            <person name="Baidoo E.E."/>
            <person name="De Carvalho A.C."/>
            <person name="Riley R."/>
            <person name="Lipzen A."/>
            <person name="He G."/>
            <person name="Yan M."/>
            <person name="Haridas S."/>
            <person name="Daum C."/>
            <person name="Yoshinaga Y."/>
            <person name="Ng V."/>
            <person name="Grigoriev I.V."/>
            <person name="Munk R."/>
            <person name="Nuraida L."/>
            <person name="Wijaya C.H."/>
            <person name="Morales P.-C."/>
            <person name="Keasling J.D."/>
        </authorList>
    </citation>
    <scope>NUCLEOTIDE SEQUENCE [LARGE SCALE GENOMIC DNA]</scope>
    <source>
        <strain evidence="2 3">FGSC 2613</strain>
    </source>
</reference>
<evidence type="ECO:0000313" key="3">
    <source>
        <dbReference type="Proteomes" id="UP001451303"/>
    </source>
</evidence>
<proteinExistence type="predicted"/>
<dbReference type="Proteomes" id="UP001451303">
    <property type="component" value="Unassembled WGS sequence"/>
</dbReference>
<evidence type="ECO:0000313" key="2">
    <source>
        <dbReference type="EMBL" id="KAL0465256.1"/>
    </source>
</evidence>